<dbReference type="InterPro" id="IPR056136">
    <property type="entry name" value="DUF7719"/>
</dbReference>
<keyword evidence="2" id="KW-0812">Transmembrane</keyword>
<feature type="transmembrane region" description="Helical" evidence="2">
    <location>
        <begin position="161"/>
        <end position="177"/>
    </location>
</feature>
<organism evidence="4">
    <name type="scientific">Mytilinidion resinicola</name>
    <dbReference type="NCBI Taxonomy" id="574789"/>
    <lineage>
        <taxon>Eukaryota</taxon>
        <taxon>Fungi</taxon>
        <taxon>Dikarya</taxon>
        <taxon>Ascomycota</taxon>
        <taxon>Pezizomycotina</taxon>
        <taxon>Dothideomycetes</taxon>
        <taxon>Pleosporomycetidae</taxon>
        <taxon>Mytilinidiales</taxon>
        <taxon>Mytilinidiaceae</taxon>
        <taxon>Mytilinidion</taxon>
    </lineage>
</organism>
<evidence type="ECO:0000256" key="1">
    <source>
        <dbReference type="SAM" id="MobiDB-lite"/>
    </source>
</evidence>
<dbReference type="AlphaFoldDB" id="A0A6A6YE05"/>
<feature type="transmembrane region" description="Helical" evidence="2">
    <location>
        <begin position="197"/>
        <end position="223"/>
    </location>
</feature>
<reference evidence="6" key="2">
    <citation type="submission" date="2020-04" db="EMBL/GenBank/DDBJ databases">
        <authorList>
            <consortium name="NCBI Genome Project"/>
        </authorList>
    </citation>
    <scope>NUCLEOTIDE SEQUENCE</scope>
    <source>
        <strain evidence="6">CBS 304.34</strain>
    </source>
</reference>
<dbReference type="PANTHER" id="PTHR37846:SF1">
    <property type="entry name" value="DEACETYLASE-LIKE PROTEIN"/>
    <property type="match status" value="1"/>
</dbReference>
<keyword evidence="5" id="KW-1185">Reference proteome</keyword>
<evidence type="ECO:0000256" key="2">
    <source>
        <dbReference type="SAM" id="Phobius"/>
    </source>
</evidence>
<dbReference type="Proteomes" id="UP000504636">
    <property type="component" value="Unplaced"/>
</dbReference>
<dbReference type="EMBL" id="MU003707">
    <property type="protein sequence ID" value="KAF2806315.1"/>
    <property type="molecule type" value="Genomic_DNA"/>
</dbReference>
<sequence length="229" mass="25753">MSEPDAPRNRKERRAAAKKAGVPFEPTTHEPTISEKSIEMLMAHPDRSGPKGKSLFDLAAERQAEIRAQTPGKYPDEPSNTPAGEAPFDDDPIGPFGTALLYSVSLCMLHFTLDVIVYSQYREEVVWREITTRTLTNFPVFMVAVWLLHTRTATRVSWLRNLFFLATSVGAGCWLVYSGNMNGYYYVMKTAPPIGTVWVWSVVEMDLLYALVSVAAVVGYLFWNGFEIF</sequence>
<feature type="region of interest" description="Disordered" evidence="1">
    <location>
        <begin position="1"/>
        <end position="32"/>
    </location>
</feature>
<gene>
    <name evidence="4 6" type="ORF">BDZ99DRAFT_394672</name>
</gene>
<dbReference type="OrthoDB" id="5597489at2759"/>
<dbReference type="GeneID" id="54456807"/>
<reference evidence="6" key="3">
    <citation type="submission" date="2025-04" db="UniProtKB">
        <authorList>
            <consortium name="RefSeq"/>
        </authorList>
    </citation>
    <scope>IDENTIFICATION</scope>
    <source>
        <strain evidence="6">CBS 304.34</strain>
    </source>
</reference>
<keyword evidence="2" id="KW-1133">Transmembrane helix</keyword>
<dbReference type="Pfam" id="PF24841">
    <property type="entry name" value="DUF7719"/>
    <property type="match status" value="1"/>
</dbReference>
<dbReference type="RefSeq" id="XP_033573279.1">
    <property type="nucleotide sequence ID" value="XM_033715914.1"/>
</dbReference>
<proteinExistence type="predicted"/>
<keyword evidence="2" id="KW-0472">Membrane</keyword>
<evidence type="ECO:0000259" key="3">
    <source>
        <dbReference type="Pfam" id="PF24841"/>
    </source>
</evidence>
<evidence type="ECO:0000313" key="4">
    <source>
        <dbReference type="EMBL" id="KAF2806315.1"/>
    </source>
</evidence>
<feature type="region of interest" description="Disordered" evidence="1">
    <location>
        <begin position="67"/>
        <end position="88"/>
    </location>
</feature>
<dbReference type="PANTHER" id="PTHR37846">
    <property type="entry name" value="YALI0B21296P"/>
    <property type="match status" value="1"/>
</dbReference>
<accession>A0A6A6YE05</accession>
<evidence type="ECO:0000313" key="6">
    <source>
        <dbReference type="RefSeq" id="XP_033573279.1"/>
    </source>
</evidence>
<reference evidence="4 6" key="1">
    <citation type="journal article" date="2020" name="Stud. Mycol.">
        <title>101 Dothideomycetes genomes: a test case for predicting lifestyles and emergence of pathogens.</title>
        <authorList>
            <person name="Haridas S."/>
            <person name="Albert R."/>
            <person name="Binder M."/>
            <person name="Bloem J."/>
            <person name="Labutti K."/>
            <person name="Salamov A."/>
            <person name="Andreopoulos B."/>
            <person name="Baker S."/>
            <person name="Barry K."/>
            <person name="Bills G."/>
            <person name="Bluhm B."/>
            <person name="Cannon C."/>
            <person name="Castanera R."/>
            <person name="Culley D."/>
            <person name="Daum C."/>
            <person name="Ezra D."/>
            <person name="Gonzalez J."/>
            <person name="Henrissat B."/>
            <person name="Kuo A."/>
            <person name="Liang C."/>
            <person name="Lipzen A."/>
            <person name="Lutzoni F."/>
            <person name="Magnuson J."/>
            <person name="Mondo S."/>
            <person name="Nolan M."/>
            <person name="Ohm R."/>
            <person name="Pangilinan J."/>
            <person name="Park H.-J."/>
            <person name="Ramirez L."/>
            <person name="Alfaro M."/>
            <person name="Sun H."/>
            <person name="Tritt A."/>
            <person name="Yoshinaga Y."/>
            <person name="Zwiers L.-H."/>
            <person name="Turgeon B."/>
            <person name="Goodwin S."/>
            <person name="Spatafora J."/>
            <person name="Crous P."/>
            <person name="Grigoriev I."/>
        </authorList>
    </citation>
    <scope>NUCLEOTIDE SEQUENCE</scope>
    <source>
        <strain evidence="4 6">CBS 304.34</strain>
    </source>
</reference>
<feature type="domain" description="DUF7719" evidence="3">
    <location>
        <begin position="160"/>
        <end position="228"/>
    </location>
</feature>
<protein>
    <recommendedName>
        <fullName evidence="3">DUF7719 domain-containing protein</fullName>
    </recommendedName>
</protein>
<name>A0A6A6YE05_9PEZI</name>
<evidence type="ECO:0000313" key="5">
    <source>
        <dbReference type="Proteomes" id="UP000504636"/>
    </source>
</evidence>